<name>A0A8K1FKW7_PYTOL</name>
<gene>
    <name evidence="1" type="ORF">Poli38472_011195</name>
</gene>
<protein>
    <submittedName>
        <fullName evidence="1">Uncharacterized protein</fullName>
    </submittedName>
</protein>
<dbReference type="EMBL" id="SPLM01000004">
    <property type="protein sequence ID" value="TMW67575.1"/>
    <property type="molecule type" value="Genomic_DNA"/>
</dbReference>
<proteinExistence type="predicted"/>
<evidence type="ECO:0000313" key="1">
    <source>
        <dbReference type="EMBL" id="TMW67575.1"/>
    </source>
</evidence>
<dbReference type="AlphaFoldDB" id="A0A8K1FKW7"/>
<keyword evidence="2" id="KW-1185">Reference proteome</keyword>
<sequence>MSAHASDLNLSLGGSILLEADRVEVFSKIAATPALKCGELNLMSAWEHDEDPQSTRVRMLQWMSFAFFSRFSLNSITQVDIWINGLSRRDAATVTEIVSSENPLQMLLNSSEAQCKTAQLLEDVELLDTVGPDASDPTALSSGAIVWVVHNRQDSPTMEVLVPGYGVHGIEKTKLSNPTVPPLAPPVLDLAIMLDEYEDEEDNLEGLVPLLEVIGAHTMSLTINMQPEDLDIDATSIPDILHACPRLQYLEMEHVTCDGLECLVDAFEDDECQLTALNLNGVMCGDDTESLDMVFDALKVSDTRIAMQLQELHIRTNTSNWMSTARFTRLS</sequence>
<evidence type="ECO:0000313" key="2">
    <source>
        <dbReference type="Proteomes" id="UP000794436"/>
    </source>
</evidence>
<organism evidence="1 2">
    <name type="scientific">Pythium oligandrum</name>
    <name type="common">Mycoparasitic fungus</name>
    <dbReference type="NCBI Taxonomy" id="41045"/>
    <lineage>
        <taxon>Eukaryota</taxon>
        <taxon>Sar</taxon>
        <taxon>Stramenopiles</taxon>
        <taxon>Oomycota</taxon>
        <taxon>Peronosporomycetes</taxon>
        <taxon>Pythiales</taxon>
        <taxon>Pythiaceae</taxon>
        <taxon>Pythium</taxon>
    </lineage>
</organism>
<accession>A0A8K1FKW7</accession>
<comment type="caution">
    <text evidence="1">The sequence shown here is derived from an EMBL/GenBank/DDBJ whole genome shotgun (WGS) entry which is preliminary data.</text>
</comment>
<dbReference type="OrthoDB" id="93140at2759"/>
<dbReference type="Proteomes" id="UP000794436">
    <property type="component" value="Unassembled WGS sequence"/>
</dbReference>
<reference evidence="1" key="1">
    <citation type="submission" date="2019-03" db="EMBL/GenBank/DDBJ databases">
        <title>Long read genome sequence of the mycoparasitic Pythium oligandrum ATCC 38472 isolated from sugarbeet rhizosphere.</title>
        <authorList>
            <person name="Gaulin E."/>
        </authorList>
    </citation>
    <scope>NUCLEOTIDE SEQUENCE</scope>
    <source>
        <strain evidence="1">ATCC 38472_TT</strain>
    </source>
</reference>